<dbReference type="InterPro" id="IPR000577">
    <property type="entry name" value="Carb_kinase_FGGY"/>
</dbReference>
<dbReference type="RefSeq" id="WP_183770512.1">
    <property type="nucleotide sequence ID" value="NZ_CAWVEG010000226.1"/>
</dbReference>
<feature type="domain" description="Carbohydrate kinase FGGY N-terminal" evidence="5">
    <location>
        <begin position="7"/>
        <end position="250"/>
    </location>
</feature>
<dbReference type="GO" id="GO:0004856">
    <property type="term" value="F:D-xylulokinase activity"/>
    <property type="evidence" value="ECO:0007669"/>
    <property type="project" value="UniProtKB-EC"/>
</dbReference>
<sequence length="516" mass="56377">MISAQNYLLGMDLGTTNIKAIILDENGNVCASASQANHLIFPGTNMVEQDPEEWWKNAVTILKEVTDKAGKDVVSKIRGICISSQTVTMLPVDKDGNPLRNALIWMDSRSANELAYIIDTLGFDHYVSIIGAQPDVAFLPGKLLWFKQNEPELFAKTEKILQASSYINMKLTGKMTMDIDQAARCQCLDIQTLKWSDEIGNVLGVDLNRILPQPLASNEIIGGVTDEAAALTGLMSGTPVVAGASDAMASMYATGLCQLGEAGESSGTTSLVFVGADRQSASDIPVVTKPCSIPGMPYVFDAPINTSGASIKWYLDTFGQPEKDYAAAHNIGVYDHLNACALEVPAGSHGMYFFPYLLGERAPLWNSHARGMFIGMSLDTTRNDFIRAVFEGTAFALRHVMETIKETGATANALRITGGGSKSRTWCQIKASMLHMPVYTLDEKSGDVPFGDTLIVGNAVGVFPDMKESINKIIQIKDVIQPVEEWEKVYDKMYPLYIEMYQHLDKDLVKLKEMGL</sequence>
<dbReference type="AlphaFoldDB" id="A0A7W8H7F5"/>
<comment type="similarity">
    <text evidence="1 4">Belongs to the FGGY kinase family.</text>
</comment>
<evidence type="ECO:0000313" key="7">
    <source>
        <dbReference type="EMBL" id="MBB5263128.1"/>
    </source>
</evidence>
<dbReference type="InterPro" id="IPR018484">
    <property type="entry name" value="FGGY_N"/>
</dbReference>
<dbReference type="InterPro" id="IPR018485">
    <property type="entry name" value="FGGY_C"/>
</dbReference>
<keyword evidence="2 4" id="KW-0808">Transferase</keyword>
<accession>A0A7W8H7F5</accession>
<dbReference type="SUPFAM" id="SSF53067">
    <property type="entry name" value="Actin-like ATPase domain"/>
    <property type="match status" value="2"/>
</dbReference>
<dbReference type="PANTHER" id="PTHR43095">
    <property type="entry name" value="SUGAR KINASE"/>
    <property type="match status" value="1"/>
</dbReference>
<protein>
    <submittedName>
        <fullName evidence="7">Xylulokinase</fullName>
        <ecNumber evidence="7">2.7.1.17</ecNumber>
    </submittedName>
</protein>
<organism evidence="7 8">
    <name type="scientific">Catenibacillus scindens</name>
    <dbReference type="NCBI Taxonomy" id="673271"/>
    <lineage>
        <taxon>Bacteria</taxon>
        <taxon>Bacillati</taxon>
        <taxon>Bacillota</taxon>
        <taxon>Clostridia</taxon>
        <taxon>Lachnospirales</taxon>
        <taxon>Lachnospiraceae</taxon>
        <taxon>Catenibacillus</taxon>
    </lineage>
</organism>
<evidence type="ECO:0000256" key="3">
    <source>
        <dbReference type="ARBA" id="ARBA00022777"/>
    </source>
</evidence>
<keyword evidence="3 4" id="KW-0418">Kinase</keyword>
<dbReference type="InterPro" id="IPR043129">
    <property type="entry name" value="ATPase_NBD"/>
</dbReference>
<dbReference type="PROSITE" id="PS00445">
    <property type="entry name" value="FGGY_KINASES_2"/>
    <property type="match status" value="1"/>
</dbReference>
<dbReference type="EC" id="2.7.1.17" evidence="7"/>
<name>A0A7W8H7F5_9FIRM</name>
<feature type="domain" description="Carbohydrate kinase FGGY C-terminal" evidence="6">
    <location>
        <begin position="265"/>
        <end position="443"/>
    </location>
</feature>
<evidence type="ECO:0000256" key="4">
    <source>
        <dbReference type="RuleBase" id="RU003733"/>
    </source>
</evidence>
<gene>
    <name evidence="7" type="ORF">HNP82_000222</name>
</gene>
<keyword evidence="8" id="KW-1185">Reference proteome</keyword>
<evidence type="ECO:0000259" key="5">
    <source>
        <dbReference type="Pfam" id="PF00370"/>
    </source>
</evidence>
<evidence type="ECO:0000313" key="8">
    <source>
        <dbReference type="Proteomes" id="UP000543642"/>
    </source>
</evidence>
<dbReference type="PANTHER" id="PTHR43095:SF5">
    <property type="entry name" value="XYLULOSE KINASE"/>
    <property type="match status" value="1"/>
</dbReference>
<dbReference type="InterPro" id="IPR018483">
    <property type="entry name" value="Carb_kinase_FGGY_CS"/>
</dbReference>
<dbReference type="EMBL" id="JACHFW010000001">
    <property type="protein sequence ID" value="MBB5263128.1"/>
    <property type="molecule type" value="Genomic_DNA"/>
</dbReference>
<dbReference type="PIRSF" id="PIRSF000538">
    <property type="entry name" value="GlpK"/>
    <property type="match status" value="1"/>
</dbReference>
<evidence type="ECO:0000256" key="1">
    <source>
        <dbReference type="ARBA" id="ARBA00009156"/>
    </source>
</evidence>
<dbReference type="Pfam" id="PF00370">
    <property type="entry name" value="FGGY_N"/>
    <property type="match status" value="1"/>
</dbReference>
<dbReference type="InterPro" id="IPR050406">
    <property type="entry name" value="FGGY_Carb_Kinase"/>
</dbReference>
<proteinExistence type="inferred from homology"/>
<reference evidence="7 8" key="1">
    <citation type="submission" date="2020-08" db="EMBL/GenBank/DDBJ databases">
        <title>Genomic Encyclopedia of Type Strains, Phase IV (KMG-IV): sequencing the most valuable type-strain genomes for metagenomic binning, comparative biology and taxonomic classification.</title>
        <authorList>
            <person name="Goeker M."/>
        </authorList>
    </citation>
    <scope>NUCLEOTIDE SEQUENCE [LARGE SCALE GENOMIC DNA]</scope>
    <source>
        <strain evidence="7 8">DSM 106146</strain>
    </source>
</reference>
<dbReference type="Proteomes" id="UP000543642">
    <property type="component" value="Unassembled WGS sequence"/>
</dbReference>
<dbReference type="CDD" id="cd07808">
    <property type="entry name" value="ASKHA_NBD_FGGY_EcXK-like"/>
    <property type="match status" value="1"/>
</dbReference>
<dbReference type="Gene3D" id="3.30.420.40">
    <property type="match status" value="2"/>
</dbReference>
<evidence type="ECO:0000259" key="6">
    <source>
        <dbReference type="Pfam" id="PF02782"/>
    </source>
</evidence>
<dbReference type="Pfam" id="PF02782">
    <property type="entry name" value="FGGY_C"/>
    <property type="match status" value="1"/>
</dbReference>
<evidence type="ECO:0000256" key="2">
    <source>
        <dbReference type="ARBA" id="ARBA00022679"/>
    </source>
</evidence>
<comment type="caution">
    <text evidence="7">The sequence shown here is derived from an EMBL/GenBank/DDBJ whole genome shotgun (WGS) entry which is preliminary data.</text>
</comment>